<comment type="caution">
    <text evidence="7">The sequence shown here is derived from an EMBL/GenBank/DDBJ whole genome shotgun (WGS) entry which is preliminary data.</text>
</comment>
<evidence type="ECO:0000256" key="4">
    <source>
        <dbReference type="PROSITE-ProRule" id="PRU00175"/>
    </source>
</evidence>
<dbReference type="InterPro" id="IPR017907">
    <property type="entry name" value="Znf_RING_CS"/>
</dbReference>
<evidence type="ECO:0000256" key="2">
    <source>
        <dbReference type="ARBA" id="ARBA00022771"/>
    </source>
</evidence>
<name>A0A1D3DA68_9EIME</name>
<dbReference type="InParanoid" id="A0A1D3DA68"/>
<sequence length="311" mass="33431">MPSTPQRLSAGSPADRLLQHQQPQEQHQDFSWLRVEWGEDILDLLDAASAVDAVASGSLDSAAAAESTAAVLRVDLRDEVCVICSELLLLQQEIASLPTCSHLFCFACLYKWASISSRCPLCAASFTTIVRRRGPPFKGSPEVAKAEAIEQQEQAQQQQAHISPCKVEGVRDARRAPGDSAETPAGSEHPCLIGLQLMEEVPLPQQQPRRLNSDSESEQRSFGGCEICGRDDDWGRGRDGNRGGNKADRSVGDGDVPPAAPGAQPLQLLFSLKRTSDSKRTPVHELAAVELPTPVAGVATTEAAVQPLAER</sequence>
<evidence type="ECO:0000256" key="1">
    <source>
        <dbReference type="ARBA" id="ARBA00022723"/>
    </source>
</evidence>
<protein>
    <submittedName>
        <fullName evidence="7">PHD-zinc finger (C3hc4 type) domain-containing protein</fullName>
    </submittedName>
</protein>
<keyword evidence="8" id="KW-1185">Reference proteome</keyword>
<dbReference type="SUPFAM" id="SSF57850">
    <property type="entry name" value="RING/U-box"/>
    <property type="match status" value="1"/>
</dbReference>
<dbReference type="PROSITE" id="PS50089">
    <property type="entry name" value="ZF_RING_2"/>
    <property type="match status" value="1"/>
</dbReference>
<dbReference type="VEuPathDB" id="ToxoDB:cyc_02677"/>
<dbReference type="GO" id="GO:0016567">
    <property type="term" value="P:protein ubiquitination"/>
    <property type="evidence" value="ECO:0007669"/>
    <property type="project" value="TreeGrafter"/>
</dbReference>
<feature type="compositionally biased region" description="Low complexity" evidence="5">
    <location>
        <begin position="149"/>
        <end position="160"/>
    </location>
</feature>
<feature type="region of interest" description="Disordered" evidence="5">
    <location>
        <begin position="204"/>
        <end position="268"/>
    </location>
</feature>
<evidence type="ECO:0000259" key="6">
    <source>
        <dbReference type="PROSITE" id="PS50089"/>
    </source>
</evidence>
<dbReference type="VEuPathDB" id="ToxoDB:LOC34619500"/>
<proteinExistence type="predicted"/>
<dbReference type="EMBL" id="JROU02000129">
    <property type="protein sequence ID" value="OEH80325.1"/>
    <property type="molecule type" value="Genomic_DNA"/>
</dbReference>
<dbReference type="InterPro" id="IPR013083">
    <property type="entry name" value="Znf_RING/FYVE/PHD"/>
</dbReference>
<evidence type="ECO:0000256" key="5">
    <source>
        <dbReference type="SAM" id="MobiDB-lite"/>
    </source>
</evidence>
<dbReference type="Proteomes" id="UP000095192">
    <property type="component" value="Unassembled WGS sequence"/>
</dbReference>
<evidence type="ECO:0000313" key="8">
    <source>
        <dbReference type="Proteomes" id="UP000095192"/>
    </source>
</evidence>
<feature type="region of interest" description="Disordered" evidence="5">
    <location>
        <begin position="1"/>
        <end position="23"/>
    </location>
</feature>
<feature type="region of interest" description="Disordered" evidence="5">
    <location>
        <begin position="169"/>
        <end position="188"/>
    </location>
</feature>
<dbReference type="Gene3D" id="3.30.40.10">
    <property type="entry name" value="Zinc/RING finger domain, C3HC4 (zinc finger)"/>
    <property type="match status" value="1"/>
</dbReference>
<keyword evidence="2 4" id="KW-0863">Zinc-finger</keyword>
<gene>
    <name evidence="7" type="ORF">cyc_02677</name>
</gene>
<dbReference type="GO" id="GO:0061630">
    <property type="term" value="F:ubiquitin protein ligase activity"/>
    <property type="evidence" value="ECO:0007669"/>
    <property type="project" value="TreeGrafter"/>
</dbReference>
<keyword evidence="1" id="KW-0479">Metal-binding</keyword>
<feature type="region of interest" description="Disordered" evidence="5">
    <location>
        <begin position="137"/>
        <end position="164"/>
    </location>
</feature>
<dbReference type="AlphaFoldDB" id="A0A1D3DA68"/>
<dbReference type="PANTHER" id="PTHR15315:SF26">
    <property type="entry name" value="E3 UBIQUITIN-PROTEIN LIGASE NRDP1"/>
    <property type="match status" value="1"/>
</dbReference>
<reference evidence="7 8" key="1">
    <citation type="journal article" date="2016" name="BMC Genomics">
        <title>Comparative genomics reveals Cyclospora cayetanensis possesses coccidia-like metabolism and invasion components but unique surface antigens.</title>
        <authorList>
            <person name="Liu S."/>
            <person name="Wang L."/>
            <person name="Zheng H."/>
            <person name="Xu Z."/>
            <person name="Roellig D.M."/>
            <person name="Li N."/>
            <person name="Frace M.A."/>
            <person name="Tang K."/>
            <person name="Arrowood M.J."/>
            <person name="Moss D.M."/>
            <person name="Zhang L."/>
            <person name="Feng Y."/>
            <person name="Xiao L."/>
        </authorList>
    </citation>
    <scope>NUCLEOTIDE SEQUENCE [LARGE SCALE GENOMIC DNA]</scope>
    <source>
        <strain evidence="7 8">CHN_HEN01</strain>
    </source>
</reference>
<feature type="compositionally biased region" description="Basic and acidic residues" evidence="5">
    <location>
        <begin position="228"/>
        <end position="252"/>
    </location>
</feature>
<dbReference type="PANTHER" id="PTHR15315">
    <property type="entry name" value="RING FINGER PROTEIN 41, 151"/>
    <property type="match status" value="1"/>
</dbReference>
<dbReference type="GO" id="GO:0008270">
    <property type="term" value="F:zinc ion binding"/>
    <property type="evidence" value="ECO:0007669"/>
    <property type="project" value="UniProtKB-KW"/>
</dbReference>
<feature type="domain" description="RING-type" evidence="6">
    <location>
        <begin position="81"/>
        <end position="122"/>
    </location>
</feature>
<dbReference type="Pfam" id="PF13639">
    <property type="entry name" value="zf-RING_2"/>
    <property type="match status" value="1"/>
</dbReference>
<keyword evidence="3" id="KW-0862">Zinc</keyword>
<evidence type="ECO:0000256" key="3">
    <source>
        <dbReference type="ARBA" id="ARBA00022833"/>
    </source>
</evidence>
<organism evidence="7 8">
    <name type="scientific">Cyclospora cayetanensis</name>
    <dbReference type="NCBI Taxonomy" id="88456"/>
    <lineage>
        <taxon>Eukaryota</taxon>
        <taxon>Sar</taxon>
        <taxon>Alveolata</taxon>
        <taxon>Apicomplexa</taxon>
        <taxon>Conoidasida</taxon>
        <taxon>Coccidia</taxon>
        <taxon>Eucoccidiorida</taxon>
        <taxon>Eimeriorina</taxon>
        <taxon>Eimeriidae</taxon>
        <taxon>Cyclospora</taxon>
    </lineage>
</organism>
<evidence type="ECO:0000313" key="7">
    <source>
        <dbReference type="EMBL" id="OEH80325.1"/>
    </source>
</evidence>
<accession>A0A1D3DA68</accession>
<dbReference type="PROSITE" id="PS00518">
    <property type="entry name" value="ZF_RING_1"/>
    <property type="match status" value="1"/>
</dbReference>
<dbReference type="InterPro" id="IPR001841">
    <property type="entry name" value="Znf_RING"/>
</dbReference>
<dbReference type="SMART" id="SM00184">
    <property type="entry name" value="RING"/>
    <property type="match status" value="1"/>
</dbReference>